<dbReference type="AlphaFoldDB" id="A0A497E230"/>
<sequence>MPERKPGTTTRGIFIGGPGHRHLMTGKVEKPKNVRGAMRRLWGYMRHQKRGLLGVGLLVVATTILALAGPYLMGKAIDEYITVGDLAGLAHMAILMMGIYVMMALTTWLQIYVMIAISQRTVRDIRKDLFVKLQSLSLRFFDQRPHGELMSRMTNDIENISNVLTDSVLQFISSVLNIVSVTIVMLLLNFRLAAVSLITIPLMVLLTKMISTRTRRGFRERQKSMGILNGIIEETITGERVVKAYGCEKKVIRSFEVANQRLRLTATRAQIFALVLAPLMNFANNLGFAIIVGVGGWMVLKGMATVGTIASFIVYARQFGRPLHQMANLYNTIQSALAGAERVFEILDEAPEVPDTPNAQPMEKVRGHVKFNNVCFAYKKGVPVLKNINIEARPGETIALVGPTGAGKTTIVNLLMRFYDVETGSILVDGLDIRQVKKHNLRRQLGIVLQDTFLFSDSVMENIRYGRLDASDEEVMAASKLANADQFIRHLPQSYNTHLSPQASNLSQGQRQLLAIARAILADPRILILDEATSSVDTRTEAHIQEAMLRLMRGRTSFVIAHRLNTIRNADKILVINKGEIVEQGTHEELLKRKGFYYNLYMSQFKSLPLQK</sequence>
<evidence type="ECO:0000256" key="2">
    <source>
        <dbReference type="ARBA" id="ARBA00022448"/>
    </source>
</evidence>
<protein>
    <submittedName>
        <fullName evidence="12">Multidrug ABC transporter ATP-binding protein</fullName>
    </submittedName>
</protein>
<dbReference type="CDD" id="cd03254">
    <property type="entry name" value="ABCC_Glucan_exporter_like"/>
    <property type="match status" value="1"/>
</dbReference>
<evidence type="ECO:0000313" key="12">
    <source>
        <dbReference type="EMBL" id="RLE07726.1"/>
    </source>
</evidence>
<dbReference type="PANTHER" id="PTHR43394:SF1">
    <property type="entry name" value="ATP-BINDING CASSETTE SUB-FAMILY B MEMBER 10, MITOCHONDRIAL"/>
    <property type="match status" value="1"/>
</dbReference>
<keyword evidence="2" id="KW-0813">Transport</keyword>
<proteinExistence type="predicted"/>
<dbReference type="PROSITE" id="PS00211">
    <property type="entry name" value="ABC_TRANSPORTER_1"/>
    <property type="match status" value="1"/>
</dbReference>
<dbReference type="PROSITE" id="PS50929">
    <property type="entry name" value="ABC_TM1F"/>
    <property type="match status" value="1"/>
</dbReference>
<evidence type="ECO:0000256" key="1">
    <source>
        <dbReference type="ARBA" id="ARBA00004651"/>
    </source>
</evidence>
<dbReference type="GO" id="GO:0015421">
    <property type="term" value="F:ABC-type oligopeptide transporter activity"/>
    <property type="evidence" value="ECO:0007669"/>
    <property type="project" value="TreeGrafter"/>
</dbReference>
<dbReference type="SUPFAM" id="SSF90123">
    <property type="entry name" value="ABC transporter transmembrane region"/>
    <property type="match status" value="1"/>
</dbReference>
<evidence type="ECO:0000256" key="7">
    <source>
        <dbReference type="ARBA" id="ARBA00022989"/>
    </source>
</evidence>
<dbReference type="InterPro" id="IPR011527">
    <property type="entry name" value="ABC1_TM_dom"/>
</dbReference>
<evidence type="ECO:0000256" key="4">
    <source>
        <dbReference type="ARBA" id="ARBA00022692"/>
    </source>
</evidence>
<dbReference type="CDD" id="cd18547">
    <property type="entry name" value="ABC_6TM_Tm288_like"/>
    <property type="match status" value="1"/>
</dbReference>
<reference evidence="12 13" key="1">
    <citation type="submission" date="2018-06" db="EMBL/GenBank/DDBJ databases">
        <title>Extensive metabolic versatility and redundancy in microbially diverse, dynamic hydrothermal sediments.</title>
        <authorList>
            <person name="Dombrowski N."/>
            <person name="Teske A."/>
            <person name="Baker B.J."/>
        </authorList>
    </citation>
    <scope>NUCLEOTIDE SEQUENCE [LARGE SCALE GENOMIC DNA]</scope>
    <source>
        <strain evidence="12">B47_G16</strain>
    </source>
</reference>
<dbReference type="FunFam" id="1.20.1560.10:FF:000011">
    <property type="entry name" value="Multidrug ABC transporter ATP-binding protein"/>
    <property type="match status" value="1"/>
</dbReference>
<dbReference type="InterPro" id="IPR036640">
    <property type="entry name" value="ABC1_TM_sf"/>
</dbReference>
<keyword evidence="7 9" id="KW-1133">Transmembrane helix</keyword>
<dbReference type="InterPro" id="IPR003439">
    <property type="entry name" value="ABC_transporter-like_ATP-bd"/>
</dbReference>
<evidence type="ECO:0000256" key="6">
    <source>
        <dbReference type="ARBA" id="ARBA00022840"/>
    </source>
</evidence>
<evidence type="ECO:0000256" key="3">
    <source>
        <dbReference type="ARBA" id="ARBA00022475"/>
    </source>
</evidence>
<feature type="transmembrane region" description="Helical" evidence="9">
    <location>
        <begin position="52"/>
        <end position="73"/>
    </location>
</feature>
<dbReference type="GO" id="GO:0016887">
    <property type="term" value="F:ATP hydrolysis activity"/>
    <property type="evidence" value="ECO:0007669"/>
    <property type="project" value="InterPro"/>
</dbReference>
<evidence type="ECO:0000256" key="9">
    <source>
        <dbReference type="SAM" id="Phobius"/>
    </source>
</evidence>
<name>A0A497E230_UNCAE</name>
<dbReference type="EMBL" id="QMPZ01000146">
    <property type="protein sequence ID" value="RLE07726.1"/>
    <property type="molecule type" value="Genomic_DNA"/>
</dbReference>
<accession>A0A497E230</accession>
<dbReference type="Pfam" id="PF00005">
    <property type="entry name" value="ABC_tran"/>
    <property type="match status" value="1"/>
</dbReference>
<dbReference type="Gene3D" id="3.40.50.300">
    <property type="entry name" value="P-loop containing nucleotide triphosphate hydrolases"/>
    <property type="match status" value="1"/>
</dbReference>
<dbReference type="GO" id="GO:0005524">
    <property type="term" value="F:ATP binding"/>
    <property type="evidence" value="ECO:0007669"/>
    <property type="project" value="UniProtKB-KW"/>
</dbReference>
<feature type="transmembrane region" description="Helical" evidence="9">
    <location>
        <begin position="168"/>
        <end position="188"/>
    </location>
</feature>
<comment type="subcellular location">
    <subcellularLocation>
        <location evidence="1">Cell membrane</location>
        <topology evidence="1">Multi-pass membrane protein</topology>
    </subcellularLocation>
</comment>
<dbReference type="Pfam" id="PF00664">
    <property type="entry name" value="ABC_membrane"/>
    <property type="match status" value="1"/>
</dbReference>
<dbReference type="InterPro" id="IPR003593">
    <property type="entry name" value="AAA+_ATPase"/>
</dbReference>
<dbReference type="InterPro" id="IPR017871">
    <property type="entry name" value="ABC_transporter-like_CS"/>
</dbReference>
<comment type="caution">
    <text evidence="12">The sequence shown here is derived from an EMBL/GenBank/DDBJ whole genome shotgun (WGS) entry which is preliminary data.</text>
</comment>
<dbReference type="PROSITE" id="PS50893">
    <property type="entry name" value="ABC_TRANSPORTER_2"/>
    <property type="match status" value="1"/>
</dbReference>
<dbReference type="SMART" id="SM00382">
    <property type="entry name" value="AAA"/>
    <property type="match status" value="1"/>
</dbReference>
<evidence type="ECO:0000256" key="8">
    <source>
        <dbReference type="ARBA" id="ARBA00023136"/>
    </source>
</evidence>
<evidence type="ECO:0000259" key="11">
    <source>
        <dbReference type="PROSITE" id="PS50929"/>
    </source>
</evidence>
<dbReference type="Gene3D" id="1.20.1560.10">
    <property type="entry name" value="ABC transporter type 1, transmembrane domain"/>
    <property type="match status" value="1"/>
</dbReference>
<feature type="domain" description="ABC transporter" evidence="10">
    <location>
        <begin position="369"/>
        <end position="603"/>
    </location>
</feature>
<keyword evidence="6 12" id="KW-0067">ATP-binding</keyword>
<gene>
    <name evidence="12" type="ORF">DRJ00_07625</name>
</gene>
<dbReference type="PANTHER" id="PTHR43394">
    <property type="entry name" value="ATP-DEPENDENT PERMEASE MDL1, MITOCHONDRIAL"/>
    <property type="match status" value="1"/>
</dbReference>
<evidence type="ECO:0000313" key="13">
    <source>
        <dbReference type="Proteomes" id="UP000279422"/>
    </source>
</evidence>
<keyword evidence="3" id="KW-1003">Cell membrane</keyword>
<feature type="domain" description="ABC transmembrane type-1" evidence="11">
    <location>
        <begin position="53"/>
        <end position="335"/>
    </location>
</feature>
<dbReference type="InterPro" id="IPR027417">
    <property type="entry name" value="P-loop_NTPase"/>
</dbReference>
<feature type="transmembrane region" description="Helical" evidence="9">
    <location>
        <begin position="271"/>
        <end position="292"/>
    </location>
</feature>
<dbReference type="InterPro" id="IPR039421">
    <property type="entry name" value="Type_1_exporter"/>
</dbReference>
<dbReference type="SUPFAM" id="SSF52540">
    <property type="entry name" value="P-loop containing nucleoside triphosphate hydrolases"/>
    <property type="match status" value="1"/>
</dbReference>
<keyword evidence="4 9" id="KW-0812">Transmembrane</keyword>
<evidence type="ECO:0000259" key="10">
    <source>
        <dbReference type="PROSITE" id="PS50893"/>
    </source>
</evidence>
<feature type="transmembrane region" description="Helical" evidence="9">
    <location>
        <begin position="194"/>
        <end position="211"/>
    </location>
</feature>
<evidence type="ECO:0000256" key="5">
    <source>
        <dbReference type="ARBA" id="ARBA00022741"/>
    </source>
</evidence>
<feature type="transmembrane region" description="Helical" evidence="9">
    <location>
        <begin position="93"/>
        <end position="117"/>
    </location>
</feature>
<keyword evidence="5" id="KW-0547">Nucleotide-binding</keyword>
<dbReference type="FunFam" id="3.40.50.300:FF:000287">
    <property type="entry name" value="Multidrug ABC transporter ATP-binding protein"/>
    <property type="match status" value="1"/>
</dbReference>
<dbReference type="GO" id="GO:0005886">
    <property type="term" value="C:plasma membrane"/>
    <property type="evidence" value="ECO:0007669"/>
    <property type="project" value="UniProtKB-SubCell"/>
</dbReference>
<keyword evidence="8 9" id="KW-0472">Membrane</keyword>
<organism evidence="12 13">
    <name type="scientific">Aerophobetes bacterium</name>
    <dbReference type="NCBI Taxonomy" id="2030807"/>
    <lineage>
        <taxon>Bacteria</taxon>
        <taxon>Candidatus Aerophobota</taxon>
    </lineage>
</organism>
<dbReference type="Proteomes" id="UP000279422">
    <property type="component" value="Unassembled WGS sequence"/>
</dbReference>